<dbReference type="InterPro" id="IPR003593">
    <property type="entry name" value="AAA+_ATPase"/>
</dbReference>
<reference evidence="8" key="1">
    <citation type="submission" date="2018-05" db="EMBL/GenBank/DDBJ databases">
        <authorList>
            <person name="Lanie J.A."/>
            <person name="Ng W.-L."/>
            <person name="Kazmierczak K.M."/>
            <person name="Andrzejewski T.M."/>
            <person name="Davidsen T.M."/>
            <person name="Wayne K.J."/>
            <person name="Tettelin H."/>
            <person name="Glass J.I."/>
            <person name="Rusch D."/>
            <person name="Podicherti R."/>
            <person name="Tsui H.-C.T."/>
            <person name="Winkler M.E."/>
        </authorList>
    </citation>
    <scope>NUCLEOTIDE SEQUENCE</scope>
</reference>
<dbReference type="EMBL" id="UINC01016158">
    <property type="protein sequence ID" value="SVA67491.1"/>
    <property type="molecule type" value="Genomic_DNA"/>
</dbReference>
<dbReference type="SMART" id="SM00382">
    <property type="entry name" value="AAA"/>
    <property type="match status" value="1"/>
</dbReference>
<evidence type="ECO:0000256" key="1">
    <source>
        <dbReference type="ARBA" id="ARBA00004202"/>
    </source>
</evidence>
<dbReference type="InterPro" id="IPR017871">
    <property type="entry name" value="ABC_transporter-like_CS"/>
</dbReference>
<feature type="domain" description="ABC transporter" evidence="7">
    <location>
        <begin position="4"/>
        <end position="219"/>
    </location>
</feature>
<protein>
    <recommendedName>
        <fullName evidence="7">ABC transporter domain-containing protein</fullName>
    </recommendedName>
</protein>
<dbReference type="CDD" id="cd03257">
    <property type="entry name" value="ABC_NikE_OppD_transporters"/>
    <property type="match status" value="1"/>
</dbReference>
<keyword evidence="4" id="KW-0547">Nucleotide-binding</keyword>
<evidence type="ECO:0000259" key="7">
    <source>
        <dbReference type="PROSITE" id="PS50893"/>
    </source>
</evidence>
<feature type="non-terminal residue" evidence="8">
    <location>
        <position position="220"/>
    </location>
</feature>
<dbReference type="Pfam" id="PF00005">
    <property type="entry name" value="ABC_tran"/>
    <property type="match status" value="1"/>
</dbReference>
<dbReference type="PROSITE" id="PS50893">
    <property type="entry name" value="ABC_TRANSPORTER_2"/>
    <property type="match status" value="1"/>
</dbReference>
<evidence type="ECO:0000256" key="5">
    <source>
        <dbReference type="ARBA" id="ARBA00022840"/>
    </source>
</evidence>
<dbReference type="InterPro" id="IPR027417">
    <property type="entry name" value="P-loop_NTPase"/>
</dbReference>
<dbReference type="GO" id="GO:0005886">
    <property type="term" value="C:plasma membrane"/>
    <property type="evidence" value="ECO:0007669"/>
    <property type="project" value="UniProtKB-SubCell"/>
</dbReference>
<dbReference type="GO" id="GO:0016887">
    <property type="term" value="F:ATP hydrolysis activity"/>
    <property type="evidence" value="ECO:0007669"/>
    <property type="project" value="InterPro"/>
</dbReference>
<dbReference type="PROSITE" id="PS00211">
    <property type="entry name" value="ABC_TRANSPORTER_1"/>
    <property type="match status" value="1"/>
</dbReference>
<keyword evidence="2" id="KW-0813">Transport</keyword>
<gene>
    <name evidence="8" type="ORF">METZ01_LOCUS120345</name>
</gene>
<dbReference type="PANTHER" id="PTHR43297">
    <property type="entry name" value="OLIGOPEPTIDE TRANSPORT ATP-BINDING PROTEIN APPD"/>
    <property type="match status" value="1"/>
</dbReference>
<comment type="subcellular location">
    <subcellularLocation>
        <location evidence="1">Cell membrane</location>
        <topology evidence="1">Peripheral membrane protein</topology>
    </subcellularLocation>
</comment>
<dbReference type="InterPro" id="IPR003439">
    <property type="entry name" value="ABC_transporter-like_ATP-bd"/>
</dbReference>
<organism evidence="8">
    <name type="scientific">marine metagenome</name>
    <dbReference type="NCBI Taxonomy" id="408172"/>
    <lineage>
        <taxon>unclassified sequences</taxon>
        <taxon>metagenomes</taxon>
        <taxon>ecological metagenomes</taxon>
    </lineage>
</organism>
<sequence>MALLVVEDLRVELPTNRGMAPAVRGVSFSLQPGGTLGIVGESGCGKSMTALALMGLLPYGARACGRVNLDGTDLLSLDEDAWCAMRGNRMAMIFQEPMTSLNPVHRIGRQIAEPLRLHRGLRGAGARAEVLRLLDRVGLPDPTRRINFYPHNLSGGQRQRVMIAMALSCAPDILLADEPTTALDVTIQRQMLDLINELVEDSGMGLILISHDLGVIGETV</sequence>
<evidence type="ECO:0000256" key="6">
    <source>
        <dbReference type="ARBA" id="ARBA00023136"/>
    </source>
</evidence>
<name>A0A381XSW0_9ZZZZ</name>
<dbReference type="AlphaFoldDB" id="A0A381XSW0"/>
<dbReference type="Gene3D" id="3.40.50.300">
    <property type="entry name" value="P-loop containing nucleotide triphosphate hydrolases"/>
    <property type="match status" value="1"/>
</dbReference>
<keyword evidence="6" id="KW-0472">Membrane</keyword>
<evidence type="ECO:0000256" key="3">
    <source>
        <dbReference type="ARBA" id="ARBA00022475"/>
    </source>
</evidence>
<evidence type="ECO:0000256" key="2">
    <source>
        <dbReference type="ARBA" id="ARBA00022448"/>
    </source>
</evidence>
<dbReference type="InterPro" id="IPR050388">
    <property type="entry name" value="ABC_Ni/Peptide_Import"/>
</dbReference>
<dbReference type="PANTHER" id="PTHR43297:SF2">
    <property type="entry name" value="DIPEPTIDE TRANSPORT ATP-BINDING PROTEIN DPPD"/>
    <property type="match status" value="1"/>
</dbReference>
<keyword evidence="3" id="KW-1003">Cell membrane</keyword>
<evidence type="ECO:0000256" key="4">
    <source>
        <dbReference type="ARBA" id="ARBA00022741"/>
    </source>
</evidence>
<dbReference type="GO" id="GO:0005524">
    <property type="term" value="F:ATP binding"/>
    <property type="evidence" value="ECO:0007669"/>
    <property type="project" value="UniProtKB-KW"/>
</dbReference>
<proteinExistence type="predicted"/>
<accession>A0A381XSW0</accession>
<evidence type="ECO:0000313" key="8">
    <source>
        <dbReference type="EMBL" id="SVA67491.1"/>
    </source>
</evidence>
<keyword evidence="5" id="KW-0067">ATP-binding</keyword>
<dbReference type="SUPFAM" id="SSF52540">
    <property type="entry name" value="P-loop containing nucleoside triphosphate hydrolases"/>
    <property type="match status" value="1"/>
</dbReference>